<sequence>MASLPVLKAKDYATDQDVRWCPGCGDYAILNAAQRVAQSLQLDRARTVFVSGIGCSSRFPYYMNTYGFHTIHGRAPGFVTGIKVANPDLHVWMVTGDGDGFSIGGNHMIHILRRNVDVNILLFNNRIYGLTKGQYSPTSEPGKKTKSTPFGSIDAPIDPCQVALAAGASFVARSTDKDRGLTAVMEEGAKHTGTSFIEIYQNCNIFNDGAFETLTGRDTREDNVVYLEHGKPLVFGRNRDRGIRMVGLRPEVVELGGATGVVEDDLIHHDETNRALALILATLHASAAGDDGELGFPEPLGVLYRQERATYERQVQQQVDDAVAKRGRGDLDKLFRSGDTYEIVGGREPAHALHA</sequence>
<dbReference type="STRING" id="1142394.PSMK_18090"/>
<dbReference type="PANTHER" id="PTHR48084">
    <property type="entry name" value="2-OXOGLUTARATE OXIDOREDUCTASE SUBUNIT KORB-RELATED"/>
    <property type="match status" value="1"/>
</dbReference>
<dbReference type="PATRIC" id="fig|1142394.8.peg.1865"/>
<evidence type="ECO:0000313" key="3">
    <source>
        <dbReference type="EMBL" id="BAM03968.1"/>
    </source>
</evidence>
<name>I0IFD0_PHYMF</name>
<dbReference type="Proteomes" id="UP000007881">
    <property type="component" value="Chromosome"/>
</dbReference>
<dbReference type="GO" id="GO:0045333">
    <property type="term" value="P:cellular respiration"/>
    <property type="evidence" value="ECO:0007669"/>
    <property type="project" value="UniProtKB-ARBA"/>
</dbReference>
<reference evidence="3 4" key="1">
    <citation type="submission" date="2012-02" db="EMBL/GenBank/DDBJ databases">
        <title>Complete genome sequence of Phycisphaera mikurensis NBRC 102666.</title>
        <authorList>
            <person name="Ankai A."/>
            <person name="Hosoyama A."/>
            <person name="Terui Y."/>
            <person name="Sekine M."/>
            <person name="Fukai R."/>
            <person name="Kato Y."/>
            <person name="Nakamura S."/>
            <person name="Yamada-Narita S."/>
            <person name="Kawakoshi A."/>
            <person name="Fukunaga Y."/>
            <person name="Yamazaki S."/>
            <person name="Fujita N."/>
        </authorList>
    </citation>
    <scope>NUCLEOTIDE SEQUENCE [LARGE SCALE GENOMIC DNA]</scope>
    <source>
        <strain evidence="4">NBRC 102666 / KCTC 22515 / FYK2301M01</strain>
    </source>
</reference>
<dbReference type="Gene3D" id="3.40.50.970">
    <property type="match status" value="1"/>
</dbReference>
<dbReference type="EMBL" id="AP012338">
    <property type="protein sequence ID" value="BAM03968.1"/>
    <property type="molecule type" value="Genomic_DNA"/>
</dbReference>
<evidence type="ECO:0000313" key="4">
    <source>
        <dbReference type="Proteomes" id="UP000007881"/>
    </source>
</evidence>
<proteinExistence type="predicted"/>
<dbReference type="InterPro" id="IPR029061">
    <property type="entry name" value="THDP-binding"/>
</dbReference>
<keyword evidence="1 3" id="KW-0560">Oxidoreductase</keyword>
<dbReference type="KEGG" id="phm:PSMK_18090"/>
<dbReference type="GO" id="GO:0030976">
    <property type="term" value="F:thiamine pyrophosphate binding"/>
    <property type="evidence" value="ECO:0007669"/>
    <property type="project" value="InterPro"/>
</dbReference>
<dbReference type="Pfam" id="PF02775">
    <property type="entry name" value="TPP_enzyme_C"/>
    <property type="match status" value="1"/>
</dbReference>
<dbReference type="eggNOG" id="COG1013">
    <property type="taxonomic scope" value="Bacteria"/>
</dbReference>
<dbReference type="CDD" id="cd03375">
    <property type="entry name" value="TPP_OGFOR"/>
    <property type="match status" value="1"/>
</dbReference>
<dbReference type="InterPro" id="IPR051457">
    <property type="entry name" value="2-oxoacid:Fd_oxidoreductase"/>
</dbReference>
<dbReference type="EC" id="1.2.7.3" evidence="3"/>
<organism evidence="3 4">
    <name type="scientific">Phycisphaera mikurensis (strain NBRC 102666 / KCTC 22515 / FYK2301M01)</name>
    <dbReference type="NCBI Taxonomy" id="1142394"/>
    <lineage>
        <taxon>Bacteria</taxon>
        <taxon>Pseudomonadati</taxon>
        <taxon>Planctomycetota</taxon>
        <taxon>Phycisphaerae</taxon>
        <taxon>Phycisphaerales</taxon>
        <taxon>Phycisphaeraceae</taxon>
        <taxon>Phycisphaera</taxon>
    </lineage>
</organism>
<evidence type="ECO:0000259" key="2">
    <source>
        <dbReference type="Pfam" id="PF02775"/>
    </source>
</evidence>
<protein>
    <submittedName>
        <fullName evidence="3">Putative 2-oxoglutarate ferredoxin oxidoreductase beta subunit</fullName>
        <ecNumber evidence="3">1.2.7.3</ecNumber>
    </submittedName>
</protein>
<accession>I0IFD0</accession>
<evidence type="ECO:0000256" key="1">
    <source>
        <dbReference type="ARBA" id="ARBA00023002"/>
    </source>
</evidence>
<gene>
    <name evidence="3" type="ordered locus">PSMK_18090</name>
</gene>
<keyword evidence="4" id="KW-1185">Reference proteome</keyword>
<dbReference type="InterPro" id="IPR011766">
    <property type="entry name" value="TPP_enzyme_TPP-bd"/>
</dbReference>
<feature type="domain" description="Thiamine pyrophosphate enzyme TPP-binding" evidence="2">
    <location>
        <begin position="53"/>
        <end position="199"/>
    </location>
</feature>
<dbReference type="OrthoDB" id="9775140at2"/>
<dbReference type="GO" id="GO:0047553">
    <property type="term" value="F:2-oxoglutarate synthase activity"/>
    <property type="evidence" value="ECO:0007669"/>
    <property type="project" value="UniProtKB-EC"/>
</dbReference>
<dbReference type="PANTHER" id="PTHR48084:SF4">
    <property type="entry name" value="2-OXOGLUTARATE OXIDOREDUCTASE SUBUNIT KORB"/>
    <property type="match status" value="1"/>
</dbReference>
<dbReference type="RefSeq" id="WP_014437186.1">
    <property type="nucleotide sequence ID" value="NC_017080.1"/>
</dbReference>
<dbReference type="SUPFAM" id="SSF52518">
    <property type="entry name" value="Thiamin diphosphate-binding fold (THDP-binding)"/>
    <property type="match status" value="1"/>
</dbReference>
<dbReference type="GO" id="GO:0044281">
    <property type="term" value="P:small molecule metabolic process"/>
    <property type="evidence" value="ECO:0007669"/>
    <property type="project" value="UniProtKB-ARBA"/>
</dbReference>
<dbReference type="AlphaFoldDB" id="I0IFD0"/>
<dbReference type="HOGENOM" id="CLU_048564_1_0_0"/>